<dbReference type="KEGG" id="ebla:JGUZn3_15480"/>
<dbReference type="Gene3D" id="3.10.20.310">
    <property type="entry name" value="membrane protein fhac"/>
    <property type="match status" value="5"/>
</dbReference>
<feature type="domain" description="POTRA" evidence="11">
    <location>
        <begin position="145"/>
        <end position="222"/>
    </location>
</feature>
<sequence length="848" mass="94974" precursor="true">MSSKRSALFASVCLLSLLADQRQIFAATNAVKGPSKERDTQVSSAYSARHGKHYTRHSRSKAKTARSAPESSIRLGGIIQGIEIRGNDRVETNTILSYLVVQRGDTFNQDQLDRSLKLLYATGLFRDVSLHRSGDILQVRVVENPVVNQVAFEGNSGLKDEDLRKAVSLQARSIYTPALVASDRKKILDAYAVHGFYSVGVTPQVIQLSHNRVNLVYKINEGEKAVINKIIFVGNHAFSEARLMQEVTSRESAWYRFFSSSDQYNPERVKYDAELLRRFYLKNGYVDFVMRNATGELSPDRKYFYITFTMDEGPRYRLRKVDVRSTLRHVSADDARKYIEVFPDQWYDGKAVDDNATDMQEILQGQGHPFAVVKPAIARNPDRGYVDLLFDVSEGPRVYVERIDINGNTITEDKVIRRELPLAESDPYSSAGKKYSKGILEDMGYFKSVSVEEAPGSAPDKVNLSANVVEKPTGEFSLGGGYSTDAGVLGNAGLRQRNFLGMGVDAGISGTAAYYQKQVDLSISDPYFLDRNLLAGLDLFYINNDFQTYQSYNESRYGATFRIGYAFDNEWSQAWTYSAIERNINHIYDGYQADRDGPYIEGGDYRMASPYIFDQRGKSFLSQLGTMITYDTRDNRQMPHSGTYARFGGDFAGIGGQEKYLRGKVDVSYYQPLDAITEDHDWTLALAAGFGYIGNWGDGRRDIIDNFYLGGSNLRGFRDGGVGPRANAYKGGPYDQEDFLGGKLIYTASATIHFPMPLLADMGLRGRYFVDMGGLGGIRVRQRYDGANIPANLRADINGDNYKPRVSTGVGLSWKSPFGLLNIDLGVPIVHQDHDRKQLLRFGFGQQF</sequence>
<dbReference type="InterPro" id="IPR039910">
    <property type="entry name" value="D15-like"/>
</dbReference>
<dbReference type="HAMAP" id="MF_01430">
    <property type="entry name" value="OM_assembly_BamA"/>
    <property type="match status" value="1"/>
</dbReference>
<keyword evidence="5 8" id="KW-0677">Repeat</keyword>
<evidence type="ECO:0000256" key="2">
    <source>
        <dbReference type="ARBA" id="ARBA00022452"/>
    </source>
</evidence>
<name>A0A7H1NSL1_9PROT</name>
<comment type="similarity">
    <text evidence="8">Belongs to the BamA family.</text>
</comment>
<dbReference type="PANTHER" id="PTHR12815">
    <property type="entry name" value="SORTING AND ASSEMBLY MACHINERY SAMM50 PROTEIN FAMILY MEMBER"/>
    <property type="match status" value="1"/>
</dbReference>
<dbReference type="InterPro" id="IPR023707">
    <property type="entry name" value="OM_assembly_BamA"/>
</dbReference>
<dbReference type="GO" id="GO:0009279">
    <property type="term" value="C:cell outer membrane"/>
    <property type="evidence" value="ECO:0007669"/>
    <property type="project" value="UniProtKB-SubCell"/>
</dbReference>
<dbReference type="GO" id="GO:0051205">
    <property type="term" value="P:protein insertion into membrane"/>
    <property type="evidence" value="ECO:0007669"/>
    <property type="project" value="UniProtKB-UniRule"/>
</dbReference>
<proteinExistence type="inferred from homology"/>
<dbReference type="NCBIfam" id="TIGR03303">
    <property type="entry name" value="OM_YaeT"/>
    <property type="match status" value="1"/>
</dbReference>
<dbReference type="Gene3D" id="2.40.160.50">
    <property type="entry name" value="membrane protein fhac: a member of the omp85/tpsb transporter family"/>
    <property type="match status" value="1"/>
</dbReference>
<evidence type="ECO:0000256" key="4">
    <source>
        <dbReference type="ARBA" id="ARBA00022729"/>
    </source>
</evidence>
<dbReference type="Pfam" id="PF07244">
    <property type="entry name" value="POTRA"/>
    <property type="match status" value="5"/>
</dbReference>
<feature type="region of interest" description="Disordered" evidence="10">
    <location>
        <begin position="36"/>
        <end position="67"/>
    </location>
</feature>
<evidence type="ECO:0000256" key="3">
    <source>
        <dbReference type="ARBA" id="ARBA00022692"/>
    </source>
</evidence>
<accession>A0A7H1NSL1</accession>
<evidence type="ECO:0000256" key="8">
    <source>
        <dbReference type="HAMAP-Rule" id="MF_01430"/>
    </source>
</evidence>
<dbReference type="PIRSF" id="PIRSF006076">
    <property type="entry name" value="OM_assembly_OMP85"/>
    <property type="match status" value="1"/>
</dbReference>
<dbReference type="InterPro" id="IPR000184">
    <property type="entry name" value="Bac_surfAg_D15"/>
</dbReference>
<evidence type="ECO:0000256" key="1">
    <source>
        <dbReference type="ARBA" id="ARBA00004370"/>
    </source>
</evidence>
<evidence type="ECO:0000313" key="13">
    <source>
        <dbReference type="Proteomes" id="UP000516349"/>
    </source>
</evidence>
<evidence type="ECO:0000256" key="5">
    <source>
        <dbReference type="ARBA" id="ARBA00022737"/>
    </source>
</evidence>
<dbReference type="GO" id="GO:0043165">
    <property type="term" value="P:Gram-negative-bacterium-type cell outer membrane assembly"/>
    <property type="evidence" value="ECO:0007669"/>
    <property type="project" value="UniProtKB-UniRule"/>
</dbReference>
<feature type="compositionally biased region" description="Basic residues" evidence="10">
    <location>
        <begin position="49"/>
        <end position="64"/>
    </location>
</feature>
<comment type="subcellular location">
    <subcellularLocation>
        <location evidence="8">Cell outer membrane</location>
    </subcellularLocation>
    <subcellularLocation>
        <location evidence="1">Membrane</location>
    </subcellularLocation>
</comment>
<gene>
    <name evidence="8 12" type="primary">bamA</name>
    <name evidence="12" type="ORF">JGUZn3_15480</name>
</gene>
<organism evidence="12 13">
    <name type="scientific">Entomobacter blattae</name>
    <dbReference type="NCBI Taxonomy" id="2762277"/>
    <lineage>
        <taxon>Bacteria</taxon>
        <taxon>Pseudomonadati</taxon>
        <taxon>Pseudomonadota</taxon>
        <taxon>Alphaproteobacteria</taxon>
        <taxon>Acetobacterales</taxon>
        <taxon>Acetobacteraceae</taxon>
        <taxon>Entomobacter</taxon>
    </lineage>
</organism>
<reference evidence="12 13" key="1">
    <citation type="submission" date="2020-08" db="EMBL/GenBank/DDBJ databases">
        <title>Complete genome sequence of Entomobacter blattae G55GP.</title>
        <authorList>
            <person name="Poehlein A."/>
            <person name="Guzman J."/>
            <person name="Daniel R."/>
            <person name="Vilcinskas A."/>
        </authorList>
    </citation>
    <scope>NUCLEOTIDE SEQUENCE [LARGE SCALE GENOMIC DNA]</scope>
    <source>
        <strain evidence="12 13">G55GP</strain>
    </source>
</reference>
<dbReference type="Proteomes" id="UP000516349">
    <property type="component" value="Chromosome"/>
</dbReference>
<dbReference type="EMBL" id="CP060244">
    <property type="protein sequence ID" value="QNT78771.1"/>
    <property type="molecule type" value="Genomic_DNA"/>
</dbReference>
<evidence type="ECO:0000256" key="7">
    <source>
        <dbReference type="ARBA" id="ARBA00023237"/>
    </source>
</evidence>
<feature type="domain" description="POTRA" evidence="11">
    <location>
        <begin position="77"/>
        <end position="144"/>
    </location>
</feature>
<feature type="domain" description="POTRA" evidence="11">
    <location>
        <begin position="398"/>
        <end position="471"/>
    </location>
</feature>
<protein>
    <recommendedName>
        <fullName evidence="8 9">Outer membrane protein assembly factor BamA</fullName>
    </recommendedName>
</protein>
<keyword evidence="13" id="KW-1185">Reference proteome</keyword>
<keyword evidence="6 8" id="KW-0472">Membrane</keyword>
<dbReference type="PANTHER" id="PTHR12815:SF23">
    <property type="entry name" value="OUTER MEMBRANE PROTEIN ASSEMBLY FACTOR BAMA"/>
    <property type="match status" value="1"/>
</dbReference>
<keyword evidence="4 8" id="KW-0732">Signal</keyword>
<evidence type="ECO:0000256" key="10">
    <source>
        <dbReference type="SAM" id="MobiDB-lite"/>
    </source>
</evidence>
<dbReference type="AlphaFoldDB" id="A0A7H1NSL1"/>
<dbReference type="PROSITE" id="PS51779">
    <property type="entry name" value="POTRA"/>
    <property type="match status" value="3"/>
</dbReference>
<feature type="signal peptide" evidence="8">
    <location>
        <begin position="1"/>
        <end position="26"/>
    </location>
</feature>
<keyword evidence="2 8" id="KW-1134">Transmembrane beta strand</keyword>
<evidence type="ECO:0000313" key="12">
    <source>
        <dbReference type="EMBL" id="QNT78771.1"/>
    </source>
</evidence>
<keyword evidence="7 8" id="KW-0998">Cell outer membrane</keyword>
<dbReference type="Pfam" id="PF01103">
    <property type="entry name" value="Omp85"/>
    <property type="match status" value="1"/>
</dbReference>
<dbReference type="InterPro" id="IPR010827">
    <property type="entry name" value="BamA/TamA_POTRA"/>
</dbReference>
<keyword evidence="3 8" id="KW-0812">Transmembrane</keyword>
<evidence type="ECO:0000256" key="9">
    <source>
        <dbReference type="NCBIfam" id="TIGR03303"/>
    </source>
</evidence>
<dbReference type="InterPro" id="IPR034746">
    <property type="entry name" value="POTRA"/>
</dbReference>
<feature type="chain" id="PRO_5029063490" description="Outer membrane protein assembly factor BamA" evidence="8">
    <location>
        <begin position="27"/>
        <end position="848"/>
    </location>
</feature>
<comment type="subunit">
    <text evidence="8">Part of the Bam complex.</text>
</comment>
<evidence type="ECO:0000259" key="11">
    <source>
        <dbReference type="PROSITE" id="PS51779"/>
    </source>
</evidence>
<comment type="function">
    <text evidence="8">Part of the outer membrane protein assembly complex, which is involved in assembly and insertion of beta-barrel proteins into the outer membrane.</text>
</comment>
<evidence type="ECO:0000256" key="6">
    <source>
        <dbReference type="ARBA" id="ARBA00023136"/>
    </source>
</evidence>